<reference evidence="2 4" key="2">
    <citation type="journal article" date="2013" name="Nature">
        <title>Insights into bilaterian evolution from three spiralian genomes.</title>
        <authorList>
            <person name="Simakov O."/>
            <person name="Marletaz F."/>
            <person name="Cho S.J."/>
            <person name="Edsinger-Gonzales E."/>
            <person name="Havlak P."/>
            <person name="Hellsten U."/>
            <person name="Kuo D.H."/>
            <person name="Larsson T."/>
            <person name="Lv J."/>
            <person name="Arendt D."/>
            <person name="Savage R."/>
            <person name="Osoegawa K."/>
            <person name="de Jong P."/>
            <person name="Grimwood J."/>
            <person name="Chapman J.A."/>
            <person name="Shapiro H."/>
            <person name="Aerts A."/>
            <person name="Otillar R.P."/>
            <person name="Terry A.Y."/>
            <person name="Boore J.L."/>
            <person name="Grigoriev I.V."/>
            <person name="Lindberg D.R."/>
            <person name="Seaver E.C."/>
            <person name="Weisblat D.A."/>
            <person name="Putnam N.H."/>
            <person name="Rokhsar D.S."/>
        </authorList>
    </citation>
    <scope>NUCLEOTIDE SEQUENCE</scope>
    <source>
        <strain evidence="2 4">I ESC-2004</strain>
    </source>
</reference>
<keyword evidence="4" id="KW-1185">Reference proteome</keyword>
<evidence type="ECO:0000313" key="4">
    <source>
        <dbReference type="Proteomes" id="UP000014760"/>
    </source>
</evidence>
<dbReference type="EMBL" id="KB306105">
    <property type="protein sequence ID" value="ELU00219.1"/>
    <property type="molecule type" value="Genomic_DNA"/>
</dbReference>
<dbReference type="OrthoDB" id="7477592at2759"/>
<accession>R7U1W6</accession>
<evidence type="ECO:0000313" key="2">
    <source>
        <dbReference type="EMBL" id="ELU00219.1"/>
    </source>
</evidence>
<dbReference type="EMBL" id="AMQN01001860">
    <property type="status" value="NOT_ANNOTATED_CDS"/>
    <property type="molecule type" value="Genomic_DNA"/>
</dbReference>
<evidence type="ECO:0000313" key="3">
    <source>
        <dbReference type="EnsemblMetazoa" id="CapteP191540"/>
    </source>
</evidence>
<evidence type="ECO:0000256" key="1">
    <source>
        <dbReference type="SAM" id="MobiDB-lite"/>
    </source>
</evidence>
<organism evidence="2">
    <name type="scientific">Capitella teleta</name>
    <name type="common">Polychaete worm</name>
    <dbReference type="NCBI Taxonomy" id="283909"/>
    <lineage>
        <taxon>Eukaryota</taxon>
        <taxon>Metazoa</taxon>
        <taxon>Spiralia</taxon>
        <taxon>Lophotrochozoa</taxon>
        <taxon>Annelida</taxon>
        <taxon>Polychaeta</taxon>
        <taxon>Sedentaria</taxon>
        <taxon>Scolecida</taxon>
        <taxon>Capitellidae</taxon>
        <taxon>Capitella</taxon>
    </lineage>
</organism>
<dbReference type="AlphaFoldDB" id="R7U1W6"/>
<proteinExistence type="predicted"/>
<protein>
    <submittedName>
        <fullName evidence="2 3">Uncharacterized protein</fullName>
    </submittedName>
</protein>
<gene>
    <name evidence="2" type="ORF">CAPTEDRAFT_191540</name>
</gene>
<name>R7U1W6_CAPTE</name>
<sequence>MSESWSVVDRNPTLGRKCAENNKYRMRRSCELRDALGLRKRCMRGTYSANSKTTINLHNRLSAFEKVTIPFMQDYARIDGAYKSSSTGWGSGKIPSKGLPRLHEGPNNLLLRTADSCILWLRMLDDNSTISVLHDPLLAFVAANKGSATSAHIIRTVTLSRFTPDQVLVAKNLLWDVDIAARLLGENPKRVTNQARTASEAHLSHVLEALRKFDDADQLPRIAVYASDFHLVPRIRAGDIDVVSLAERLQDIESSLQDLQSIRDRVSIASPASSRLPTTPLQSTSAALVPVEPSLLPQPTALISESAPYTSSQIKLRQRSRSEPGNGNGNGSPGRRYRVALCVANKT</sequence>
<reference evidence="4" key="1">
    <citation type="submission" date="2012-12" db="EMBL/GenBank/DDBJ databases">
        <authorList>
            <person name="Hellsten U."/>
            <person name="Grimwood J."/>
            <person name="Chapman J.A."/>
            <person name="Shapiro H."/>
            <person name="Aerts A."/>
            <person name="Otillar R.P."/>
            <person name="Terry A.Y."/>
            <person name="Boore J.L."/>
            <person name="Simakov O."/>
            <person name="Marletaz F."/>
            <person name="Cho S.-J."/>
            <person name="Edsinger-Gonzales E."/>
            <person name="Havlak P."/>
            <person name="Kuo D.-H."/>
            <person name="Larsson T."/>
            <person name="Lv J."/>
            <person name="Arendt D."/>
            <person name="Savage R."/>
            <person name="Osoegawa K."/>
            <person name="de Jong P."/>
            <person name="Lindberg D.R."/>
            <person name="Seaver E.C."/>
            <person name="Weisblat D.A."/>
            <person name="Putnam N.H."/>
            <person name="Grigoriev I.V."/>
            <person name="Rokhsar D.S."/>
        </authorList>
    </citation>
    <scope>NUCLEOTIDE SEQUENCE</scope>
    <source>
        <strain evidence="4">I ESC-2004</strain>
    </source>
</reference>
<feature type="region of interest" description="Disordered" evidence="1">
    <location>
        <begin position="307"/>
        <end position="336"/>
    </location>
</feature>
<reference evidence="3" key="3">
    <citation type="submission" date="2015-06" db="UniProtKB">
        <authorList>
            <consortium name="EnsemblMetazoa"/>
        </authorList>
    </citation>
    <scope>IDENTIFICATION</scope>
</reference>
<dbReference type="Proteomes" id="UP000014760">
    <property type="component" value="Unassembled WGS sequence"/>
</dbReference>
<dbReference type="EnsemblMetazoa" id="CapteT191540">
    <property type="protein sequence ID" value="CapteP191540"/>
    <property type="gene ID" value="CapteG191540"/>
</dbReference>
<dbReference type="HOGENOM" id="CLU_799847_0_0_1"/>